<dbReference type="EMBL" id="VOSW01000162">
    <property type="protein sequence ID" value="KAE8753878.1"/>
    <property type="molecule type" value="Genomic_DNA"/>
</dbReference>
<gene>
    <name evidence="1" type="ORF">FSO04_42785</name>
</gene>
<evidence type="ECO:0008006" key="3">
    <source>
        <dbReference type="Google" id="ProtNLM"/>
    </source>
</evidence>
<organism evidence="1 2">
    <name type="scientific">Paraburkholderia madseniana</name>
    <dbReference type="NCBI Taxonomy" id="2599607"/>
    <lineage>
        <taxon>Bacteria</taxon>
        <taxon>Pseudomonadati</taxon>
        <taxon>Pseudomonadota</taxon>
        <taxon>Betaproteobacteria</taxon>
        <taxon>Burkholderiales</taxon>
        <taxon>Burkholderiaceae</taxon>
        <taxon>Paraburkholderia</taxon>
    </lineage>
</organism>
<sequence>MATPATTEAKSPTPTGITKAPVVEPLRILVASTLNNIGKSTLSATLLHPKVGGKFYSVEGHNMDASWIGIPMTRFDASEAVDLRLDMLTNPSNAVVDVGASQWALFLKQMVIYQLAKRFTYAVVVAVPGEKRPEEAINSIEDLVKAGVPRDRIRILLNMVDINKSVRKQFGHLYSYLNDNPGMHFNEKAVIPDLELFARMRDSEMKWADALANDVDYAAEVLKHHAANNHAAAESAAKRALVQELAGAATMFIEDAFAALKIDIPTSNG</sequence>
<dbReference type="Proteomes" id="UP000463700">
    <property type="component" value="Unassembled WGS sequence"/>
</dbReference>
<proteinExistence type="predicted"/>
<accession>A0A6N6W201</accession>
<dbReference type="OrthoDB" id="5877230at2"/>
<protein>
    <recommendedName>
        <fullName evidence="3">StbB</fullName>
    </recommendedName>
</protein>
<evidence type="ECO:0000313" key="1">
    <source>
        <dbReference type="EMBL" id="KAE8753878.1"/>
    </source>
</evidence>
<name>A0A6N6W201_9BURK</name>
<dbReference type="RefSeq" id="WP_154567394.1">
    <property type="nucleotide sequence ID" value="NZ_VOSW01000162.1"/>
</dbReference>
<evidence type="ECO:0000313" key="2">
    <source>
        <dbReference type="Proteomes" id="UP000463700"/>
    </source>
</evidence>
<comment type="caution">
    <text evidence="1">The sequence shown here is derived from an EMBL/GenBank/DDBJ whole genome shotgun (WGS) entry which is preliminary data.</text>
</comment>
<reference evidence="1 2" key="1">
    <citation type="journal article" date="2020" name="Int. J. Syst. Evol. Microbiol.">
        <title>Paraburkholderia madseniana sp. nov., a phenolic acid-degrading bacterium isolated from acidic forest soil.</title>
        <authorList>
            <person name="Wilhelm R.C."/>
            <person name="Murphy S.J.L."/>
            <person name="Feriancek N.M."/>
            <person name="Karasz D.C."/>
            <person name="DeRito C.M."/>
            <person name="Newman J.D."/>
            <person name="Buckley D.H."/>
        </authorList>
    </citation>
    <scope>NUCLEOTIDE SEQUENCE [LARGE SCALE GENOMIC DNA]</scope>
    <source>
        <strain evidence="1 2">RP11</strain>
    </source>
</reference>
<dbReference type="AlphaFoldDB" id="A0A6N6W201"/>